<dbReference type="PANTHER" id="PTHR12128">
    <property type="entry name" value="DIHYDRODIPICOLINATE SYNTHASE"/>
    <property type="match status" value="1"/>
</dbReference>
<dbReference type="Gene3D" id="3.20.20.70">
    <property type="entry name" value="Aldolase class I"/>
    <property type="match status" value="1"/>
</dbReference>
<evidence type="ECO:0000256" key="6">
    <source>
        <dbReference type="PIRNR" id="PIRNR001365"/>
    </source>
</evidence>
<dbReference type="Pfam" id="PF00701">
    <property type="entry name" value="DHDPS"/>
    <property type="match status" value="1"/>
</dbReference>
<dbReference type="InterPro" id="IPR002220">
    <property type="entry name" value="DapA-like"/>
</dbReference>
<comment type="subcellular location">
    <subcellularLocation>
        <location evidence="1">Cytoplasm</location>
    </subcellularLocation>
</comment>
<evidence type="ECO:0000256" key="2">
    <source>
        <dbReference type="ARBA" id="ARBA00022490"/>
    </source>
</evidence>
<dbReference type="Proteomes" id="UP001597389">
    <property type="component" value="Unassembled WGS sequence"/>
</dbReference>
<evidence type="ECO:0000256" key="4">
    <source>
        <dbReference type="ARBA" id="ARBA00023270"/>
    </source>
</evidence>
<evidence type="ECO:0000256" key="1">
    <source>
        <dbReference type="ARBA" id="ARBA00004496"/>
    </source>
</evidence>
<evidence type="ECO:0000256" key="5">
    <source>
        <dbReference type="ARBA" id="ARBA00023277"/>
    </source>
</evidence>
<evidence type="ECO:0000313" key="7">
    <source>
        <dbReference type="EMBL" id="MFD2157327.1"/>
    </source>
</evidence>
<dbReference type="PRINTS" id="PR00146">
    <property type="entry name" value="DHPICSNTHASE"/>
</dbReference>
<dbReference type="SUPFAM" id="SSF51569">
    <property type="entry name" value="Aldolase"/>
    <property type="match status" value="1"/>
</dbReference>
<keyword evidence="2" id="KW-0963">Cytoplasm</keyword>
<dbReference type="PIRSF" id="PIRSF001365">
    <property type="entry name" value="DHDPS"/>
    <property type="match status" value="1"/>
</dbReference>
<keyword evidence="4" id="KW-0704">Schiff base</keyword>
<protein>
    <submittedName>
        <fullName evidence="7">Dihydrodipicolinate synthase family protein</fullName>
    </submittedName>
</protein>
<accession>A0ABW4Z6Q8</accession>
<dbReference type="RefSeq" id="WP_377091315.1">
    <property type="nucleotide sequence ID" value="NZ_JBHSJL010000014.1"/>
</dbReference>
<comment type="caution">
    <text evidence="7">The sequence shown here is derived from an EMBL/GenBank/DDBJ whole genome shotgun (WGS) entry which is preliminary data.</text>
</comment>
<keyword evidence="3 6" id="KW-0456">Lyase</keyword>
<reference evidence="8" key="1">
    <citation type="journal article" date="2019" name="Int. J. Syst. Evol. Microbiol.">
        <title>The Global Catalogue of Microorganisms (GCM) 10K type strain sequencing project: providing services to taxonomists for standard genome sequencing and annotation.</title>
        <authorList>
            <consortium name="The Broad Institute Genomics Platform"/>
            <consortium name="The Broad Institute Genome Sequencing Center for Infectious Disease"/>
            <person name="Wu L."/>
            <person name="Ma J."/>
        </authorList>
    </citation>
    <scope>NUCLEOTIDE SEQUENCE [LARGE SCALE GENOMIC DNA]</scope>
    <source>
        <strain evidence="8">CCUG 57942</strain>
    </source>
</reference>
<dbReference type="InterPro" id="IPR013785">
    <property type="entry name" value="Aldolase_TIM"/>
</dbReference>
<dbReference type="SMART" id="SM01130">
    <property type="entry name" value="DHDPS"/>
    <property type="match status" value="1"/>
</dbReference>
<dbReference type="InterPro" id="IPR020624">
    <property type="entry name" value="Schiff_base-form_aldolases_CS"/>
</dbReference>
<evidence type="ECO:0000313" key="8">
    <source>
        <dbReference type="Proteomes" id="UP001597389"/>
    </source>
</evidence>
<sequence length="310" mass="33435">MNNYTMKGLVPAAYTPMFEDLSVNYDAIEAMASYLKASGVNAIFICGSTGEGCNLTTEERKKVAEAYVKHFDGEVIVHVGHNCLKDAADLAAHAQEIGAAAVSAIAPSYFPMNSTQVLLKSMKQIAAACPELPFYYYHIPALTNAGANVPEFLELAADSIPNLRGVKFTNEQIHVFLACKQAAGGIYDIAFGYDEMMIAGWSAGSKAYVGSTFNFMAPLYQALLDAAEAGNMEEARRLQHLSEEAIRVINSVGAFHPLVKTLISRLGVPCGPARLPMDSVTQEQADTLWNKLQDLGVGPYLNPSISLSRV</sequence>
<evidence type="ECO:0000256" key="3">
    <source>
        <dbReference type="ARBA" id="ARBA00023239"/>
    </source>
</evidence>
<keyword evidence="8" id="KW-1185">Reference proteome</keyword>
<dbReference type="PANTHER" id="PTHR12128:SF21">
    <property type="entry name" value="N-ACETYLNEURAMINATE LYASE"/>
    <property type="match status" value="1"/>
</dbReference>
<dbReference type="PROSITE" id="PS00665">
    <property type="entry name" value="DHDPS_1"/>
    <property type="match status" value="1"/>
</dbReference>
<keyword evidence="5" id="KW-0119">Carbohydrate metabolism</keyword>
<gene>
    <name evidence="7" type="ORF">ACFSW8_00275</name>
</gene>
<dbReference type="EMBL" id="JBHUJB010000005">
    <property type="protein sequence ID" value="MFD2157327.1"/>
    <property type="molecule type" value="Genomic_DNA"/>
</dbReference>
<proteinExistence type="inferred from homology"/>
<organism evidence="7 8">
    <name type="scientific">Rubritalea tangerina</name>
    <dbReference type="NCBI Taxonomy" id="430798"/>
    <lineage>
        <taxon>Bacteria</taxon>
        <taxon>Pseudomonadati</taxon>
        <taxon>Verrucomicrobiota</taxon>
        <taxon>Verrucomicrobiia</taxon>
        <taxon>Verrucomicrobiales</taxon>
        <taxon>Rubritaleaceae</taxon>
        <taxon>Rubritalea</taxon>
    </lineage>
</organism>
<name>A0ABW4Z6Q8_9BACT</name>
<comment type="similarity">
    <text evidence="6">Belongs to the DapA family.</text>
</comment>